<accession>A0A151HZ58</accession>
<dbReference type="Proteomes" id="UP000078540">
    <property type="component" value="Unassembled WGS sequence"/>
</dbReference>
<proteinExistence type="predicted"/>
<evidence type="ECO:0000313" key="1">
    <source>
        <dbReference type="EMBL" id="KYM76995.1"/>
    </source>
</evidence>
<name>A0A151HZ58_9HYME</name>
<gene>
    <name evidence="1" type="ORF">ALC53_12605</name>
</gene>
<evidence type="ECO:0000313" key="2">
    <source>
        <dbReference type="Proteomes" id="UP000078540"/>
    </source>
</evidence>
<organism evidence="1 2">
    <name type="scientific">Atta colombica</name>
    <dbReference type="NCBI Taxonomy" id="520822"/>
    <lineage>
        <taxon>Eukaryota</taxon>
        <taxon>Metazoa</taxon>
        <taxon>Ecdysozoa</taxon>
        <taxon>Arthropoda</taxon>
        <taxon>Hexapoda</taxon>
        <taxon>Insecta</taxon>
        <taxon>Pterygota</taxon>
        <taxon>Neoptera</taxon>
        <taxon>Endopterygota</taxon>
        <taxon>Hymenoptera</taxon>
        <taxon>Apocrita</taxon>
        <taxon>Aculeata</taxon>
        <taxon>Formicoidea</taxon>
        <taxon>Formicidae</taxon>
        <taxon>Myrmicinae</taxon>
        <taxon>Atta</taxon>
    </lineage>
</organism>
<sequence length="150" mass="16868">MAHRTMTIPCLKGIMERGVHGKRRAFSISFSLCGKVACGLLHDRLSHPKRAFLDLKGTTAAGSVCHHSKPQSPVKPSSSVPMIHFLSCEAYLQPWDKNSYDLRHLQESTINGVLWGLKHHRNSLAMSLRVWLANLSSLIFPFFDYCGCLY</sequence>
<dbReference type="AlphaFoldDB" id="A0A151HZ58"/>
<reference evidence="1 2" key="1">
    <citation type="submission" date="2015-09" db="EMBL/GenBank/DDBJ databases">
        <title>Atta colombica WGS genome.</title>
        <authorList>
            <person name="Nygaard S."/>
            <person name="Hu H."/>
            <person name="Boomsma J."/>
            <person name="Zhang G."/>
        </authorList>
    </citation>
    <scope>NUCLEOTIDE SEQUENCE [LARGE SCALE GENOMIC DNA]</scope>
    <source>
        <strain evidence="1">Treedump-2</strain>
        <tissue evidence="1">Whole body</tissue>
    </source>
</reference>
<protein>
    <submittedName>
        <fullName evidence="1">Uncharacterized protein</fullName>
    </submittedName>
</protein>
<dbReference type="EMBL" id="KQ976712">
    <property type="protein sequence ID" value="KYM76995.1"/>
    <property type="molecule type" value="Genomic_DNA"/>
</dbReference>
<keyword evidence="2" id="KW-1185">Reference proteome</keyword>